<accession>A0AAW9SEG9</accession>
<protein>
    <submittedName>
        <fullName evidence="2">Uncharacterized protein</fullName>
    </submittedName>
</protein>
<evidence type="ECO:0000313" key="2">
    <source>
        <dbReference type="EMBL" id="MEN7550759.1"/>
    </source>
</evidence>
<feature type="transmembrane region" description="Helical" evidence="1">
    <location>
        <begin position="39"/>
        <end position="59"/>
    </location>
</feature>
<dbReference type="Proteomes" id="UP001403385">
    <property type="component" value="Unassembled WGS sequence"/>
</dbReference>
<name>A0AAW9SEG9_9BACT</name>
<keyword evidence="3" id="KW-1185">Reference proteome</keyword>
<sequence length="148" mass="16670">MQKDKILGWYETLGGISGMILIVFKSLEYADSLSVGGLLMQVVFFCMYLYVMVSGIFLLKKKENSYEMAVFAQLIQVFDFTICNITYLFCAGASLKLHLEGGKLFFTIEPLLIHFKFVMGLDSDVIDLGINLIALIAVYVAIREVLKK</sequence>
<feature type="transmembrane region" description="Helical" evidence="1">
    <location>
        <begin position="7"/>
        <end position="27"/>
    </location>
</feature>
<dbReference type="AlphaFoldDB" id="A0AAW9SEG9"/>
<feature type="transmembrane region" description="Helical" evidence="1">
    <location>
        <begin position="125"/>
        <end position="142"/>
    </location>
</feature>
<evidence type="ECO:0000313" key="3">
    <source>
        <dbReference type="Proteomes" id="UP001403385"/>
    </source>
</evidence>
<reference evidence="2 3" key="1">
    <citation type="submission" date="2024-04" db="EMBL/GenBank/DDBJ databases">
        <title>Novel genus in family Flammeovirgaceae.</title>
        <authorList>
            <person name="Nguyen T.H."/>
            <person name="Vuong T.Q."/>
            <person name="Le H."/>
            <person name="Kim S.-G."/>
        </authorList>
    </citation>
    <scope>NUCLEOTIDE SEQUENCE [LARGE SCALE GENOMIC DNA]</scope>
    <source>
        <strain evidence="2 3">JCM 23209</strain>
    </source>
</reference>
<keyword evidence="1" id="KW-0472">Membrane</keyword>
<proteinExistence type="predicted"/>
<comment type="caution">
    <text evidence="2">The sequence shown here is derived from an EMBL/GenBank/DDBJ whole genome shotgun (WGS) entry which is preliminary data.</text>
</comment>
<organism evidence="2 3">
    <name type="scientific">Rapidithrix thailandica</name>
    <dbReference type="NCBI Taxonomy" id="413964"/>
    <lineage>
        <taxon>Bacteria</taxon>
        <taxon>Pseudomonadati</taxon>
        <taxon>Bacteroidota</taxon>
        <taxon>Cytophagia</taxon>
        <taxon>Cytophagales</taxon>
        <taxon>Flammeovirgaceae</taxon>
        <taxon>Rapidithrix</taxon>
    </lineage>
</organism>
<keyword evidence="1" id="KW-1133">Transmembrane helix</keyword>
<evidence type="ECO:0000256" key="1">
    <source>
        <dbReference type="SAM" id="Phobius"/>
    </source>
</evidence>
<feature type="transmembrane region" description="Helical" evidence="1">
    <location>
        <begin position="71"/>
        <end position="95"/>
    </location>
</feature>
<dbReference type="EMBL" id="JBDKWZ010000016">
    <property type="protein sequence ID" value="MEN7550759.1"/>
    <property type="molecule type" value="Genomic_DNA"/>
</dbReference>
<gene>
    <name evidence="2" type="ORF">AAG747_22755</name>
</gene>
<keyword evidence="1" id="KW-0812">Transmembrane</keyword>
<dbReference type="RefSeq" id="WP_346823541.1">
    <property type="nucleotide sequence ID" value="NZ_JBDKWZ010000016.1"/>
</dbReference>